<dbReference type="Pfam" id="PF02518">
    <property type="entry name" value="HATPase_c"/>
    <property type="match status" value="1"/>
</dbReference>
<keyword evidence="7" id="KW-0902">Two-component regulatory system</keyword>
<feature type="domain" description="Histidine kinase" evidence="10">
    <location>
        <begin position="86"/>
        <end position="282"/>
    </location>
</feature>
<dbReference type="GO" id="GO:0005886">
    <property type="term" value="C:plasma membrane"/>
    <property type="evidence" value="ECO:0007669"/>
    <property type="project" value="UniProtKB-SubCell"/>
</dbReference>
<protein>
    <recommendedName>
        <fullName evidence="8">Sensor-like histidine kinase SenX3</fullName>
        <ecNumber evidence="3">2.7.13.3</ecNumber>
    </recommendedName>
</protein>
<dbReference type="SMART" id="SM00387">
    <property type="entry name" value="HATPase_c"/>
    <property type="match status" value="1"/>
</dbReference>
<dbReference type="EC" id="2.7.13.3" evidence="3"/>
<comment type="caution">
    <text evidence="11">The sequence shown here is derived from an EMBL/GenBank/DDBJ whole genome shotgun (WGS) entry which is preliminary data.</text>
</comment>
<dbReference type="CDD" id="cd00075">
    <property type="entry name" value="HATPase"/>
    <property type="match status" value="1"/>
</dbReference>
<reference evidence="11 12" key="1">
    <citation type="submission" date="2019-04" db="EMBL/GenBank/DDBJ databases">
        <title>Microbes associate with the intestines of laboratory mice.</title>
        <authorList>
            <person name="Navarre W."/>
            <person name="Wong E."/>
            <person name="Huang K.C."/>
            <person name="Tropini C."/>
            <person name="Ng K."/>
            <person name="Yu B."/>
        </authorList>
    </citation>
    <scope>NUCLEOTIDE SEQUENCE [LARGE SCALE GENOMIC DNA]</scope>
    <source>
        <strain evidence="11 12">NM80_B27</strain>
    </source>
</reference>
<dbReference type="PROSITE" id="PS50109">
    <property type="entry name" value="HIS_KIN"/>
    <property type="match status" value="1"/>
</dbReference>
<keyword evidence="4" id="KW-0597">Phosphoprotein</keyword>
<dbReference type="InterPro" id="IPR005467">
    <property type="entry name" value="His_kinase_dom"/>
</dbReference>
<organism evidence="11 12">
    <name type="scientific">Adlercreutzia caecimuris</name>
    <dbReference type="NCBI Taxonomy" id="671266"/>
    <lineage>
        <taxon>Bacteria</taxon>
        <taxon>Bacillati</taxon>
        <taxon>Actinomycetota</taxon>
        <taxon>Coriobacteriia</taxon>
        <taxon>Eggerthellales</taxon>
        <taxon>Eggerthellaceae</taxon>
        <taxon>Adlercreutzia</taxon>
    </lineage>
</organism>
<accession>A0A4S4G2B4</accession>
<dbReference type="GO" id="GO:0000155">
    <property type="term" value="F:phosphorelay sensor kinase activity"/>
    <property type="evidence" value="ECO:0007669"/>
    <property type="project" value="InterPro"/>
</dbReference>
<dbReference type="RefSeq" id="WP_136434301.1">
    <property type="nucleotide sequence ID" value="NZ_SSTJ01000006.1"/>
</dbReference>
<evidence type="ECO:0000256" key="7">
    <source>
        <dbReference type="ARBA" id="ARBA00023012"/>
    </source>
</evidence>
<evidence type="ECO:0000256" key="2">
    <source>
        <dbReference type="ARBA" id="ARBA00004236"/>
    </source>
</evidence>
<dbReference type="InterPro" id="IPR036097">
    <property type="entry name" value="HisK_dim/P_sf"/>
</dbReference>
<dbReference type="GO" id="GO:0016036">
    <property type="term" value="P:cellular response to phosphate starvation"/>
    <property type="evidence" value="ECO:0007669"/>
    <property type="project" value="TreeGrafter"/>
</dbReference>
<evidence type="ECO:0000313" key="12">
    <source>
        <dbReference type="Proteomes" id="UP000308978"/>
    </source>
</evidence>
<dbReference type="Pfam" id="PF00512">
    <property type="entry name" value="HisKA"/>
    <property type="match status" value="1"/>
</dbReference>
<dbReference type="SMART" id="SM00388">
    <property type="entry name" value="HisKA"/>
    <property type="match status" value="1"/>
</dbReference>
<evidence type="ECO:0000256" key="3">
    <source>
        <dbReference type="ARBA" id="ARBA00012438"/>
    </source>
</evidence>
<evidence type="ECO:0000256" key="1">
    <source>
        <dbReference type="ARBA" id="ARBA00000085"/>
    </source>
</evidence>
<dbReference type="GO" id="GO:0004721">
    <property type="term" value="F:phosphoprotein phosphatase activity"/>
    <property type="evidence" value="ECO:0007669"/>
    <property type="project" value="TreeGrafter"/>
</dbReference>
<evidence type="ECO:0000256" key="8">
    <source>
        <dbReference type="ARBA" id="ARBA00039401"/>
    </source>
</evidence>
<dbReference type="InterPro" id="IPR036890">
    <property type="entry name" value="HATPase_C_sf"/>
</dbReference>
<evidence type="ECO:0000313" key="11">
    <source>
        <dbReference type="EMBL" id="THG37363.1"/>
    </source>
</evidence>
<comment type="catalytic activity">
    <reaction evidence="1">
        <text>ATP + protein L-histidine = ADP + protein N-phospho-L-histidine.</text>
        <dbReference type="EC" id="2.7.13.3"/>
    </reaction>
</comment>
<evidence type="ECO:0000256" key="5">
    <source>
        <dbReference type="ARBA" id="ARBA00022679"/>
    </source>
</evidence>
<dbReference type="CDD" id="cd00082">
    <property type="entry name" value="HisKA"/>
    <property type="match status" value="1"/>
</dbReference>
<evidence type="ECO:0000259" key="10">
    <source>
        <dbReference type="PROSITE" id="PS50109"/>
    </source>
</evidence>
<feature type="coiled-coil region" evidence="9">
    <location>
        <begin position="56"/>
        <end position="90"/>
    </location>
</feature>
<dbReference type="EMBL" id="SSTJ01000006">
    <property type="protein sequence ID" value="THG37363.1"/>
    <property type="molecule type" value="Genomic_DNA"/>
</dbReference>
<name>A0A4S4G2B4_9ACTN</name>
<sequence length="306" mass="32879">MTLAVCFGGLALCAFIVLLLYGRELRRMAVWLRMRDGRSNGRMATEMPGAGFTELARAVNNALDAAEAERQDAAAERRQFQRDLASLSHDIRTPLMGAAGYVSLAADETDEDRRAHYLGAARTRLQDMEGLLNSLFAYAQASDPDADLDMRPVAVVPVLATVLAGQFPAFEGRGWEPRVRFADESFTVEADEAALGRMVENLVSNALRYGVAAPSITQEGRTLVFSNAVADPGALDVSRLFERFYRADAARAQSGAGLGLAVVKSLAAAQGIEATAALQGDVLSIALEFPFSGTDSRQVPPARRLP</sequence>
<evidence type="ECO:0000256" key="6">
    <source>
        <dbReference type="ARBA" id="ARBA00022777"/>
    </source>
</evidence>
<proteinExistence type="predicted"/>
<dbReference type="InterPro" id="IPR050351">
    <property type="entry name" value="BphY/WalK/GraS-like"/>
</dbReference>
<dbReference type="Proteomes" id="UP000308978">
    <property type="component" value="Unassembled WGS sequence"/>
</dbReference>
<dbReference type="PANTHER" id="PTHR45453">
    <property type="entry name" value="PHOSPHATE REGULON SENSOR PROTEIN PHOR"/>
    <property type="match status" value="1"/>
</dbReference>
<evidence type="ECO:0000256" key="4">
    <source>
        <dbReference type="ARBA" id="ARBA00022553"/>
    </source>
</evidence>
<comment type="subcellular location">
    <subcellularLocation>
        <location evidence="2">Cell membrane</location>
    </subcellularLocation>
</comment>
<evidence type="ECO:0000256" key="9">
    <source>
        <dbReference type="SAM" id="Coils"/>
    </source>
</evidence>
<gene>
    <name evidence="11" type="ORF">E5986_06280</name>
</gene>
<dbReference type="Gene3D" id="3.30.565.10">
    <property type="entry name" value="Histidine kinase-like ATPase, C-terminal domain"/>
    <property type="match status" value="1"/>
</dbReference>
<dbReference type="InterPro" id="IPR003661">
    <property type="entry name" value="HisK_dim/P_dom"/>
</dbReference>
<keyword evidence="6 11" id="KW-0418">Kinase</keyword>
<keyword evidence="9" id="KW-0175">Coiled coil</keyword>
<dbReference type="Gene3D" id="1.10.287.130">
    <property type="match status" value="1"/>
</dbReference>
<dbReference type="InterPro" id="IPR003594">
    <property type="entry name" value="HATPase_dom"/>
</dbReference>
<dbReference type="SUPFAM" id="SSF47384">
    <property type="entry name" value="Homodimeric domain of signal transducing histidine kinase"/>
    <property type="match status" value="1"/>
</dbReference>
<keyword evidence="5" id="KW-0808">Transferase</keyword>
<dbReference type="AlphaFoldDB" id="A0A4S4G2B4"/>
<dbReference type="PANTHER" id="PTHR45453:SF1">
    <property type="entry name" value="PHOSPHATE REGULON SENSOR PROTEIN PHOR"/>
    <property type="match status" value="1"/>
</dbReference>
<dbReference type="SUPFAM" id="SSF55874">
    <property type="entry name" value="ATPase domain of HSP90 chaperone/DNA topoisomerase II/histidine kinase"/>
    <property type="match status" value="1"/>
</dbReference>